<protein>
    <submittedName>
        <fullName evidence="1">Uncharacterized protein</fullName>
    </submittedName>
</protein>
<dbReference type="Proteomes" id="UP001152795">
    <property type="component" value="Unassembled WGS sequence"/>
</dbReference>
<keyword evidence="2" id="KW-1185">Reference proteome</keyword>
<evidence type="ECO:0000313" key="1">
    <source>
        <dbReference type="EMBL" id="CAB3982694.1"/>
    </source>
</evidence>
<dbReference type="EMBL" id="CACRXK020000533">
    <property type="protein sequence ID" value="CAB3982694.1"/>
    <property type="molecule type" value="Genomic_DNA"/>
</dbReference>
<gene>
    <name evidence="1" type="ORF">PACLA_8A059047</name>
</gene>
<organism evidence="1 2">
    <name type="scientific">Paramuricea clavata</name>
    <name type="common">Red gorgonian</name>
    <name type="synonym">Violescent sea-whip</name>
    <dbReference type="NCBI Taxonomy" id="317549"/>
    <lineage>
        <taxon>Eukaryota</taxon>
        <taxon>Metazoa</taxon>
        <taxon>Cnidaria</taxon>
        <taxon>Anthozoa</taxon>
        <taxon>Octocorallia</taxon>
        <taxon>Malacalcyonacea</taxon>
        <taxon>Plexauridae</taxon>
        <taxon>Paramuricea</taxon>
    </lineage>
</organism>
<comment type="caution">
    <text evidence="1">The sequence shown here is derived from an EMBL/GenBank/DDBJ whole genome shotgun (WGS) entry which is preliminary data.</text>
</comment>
<dbReference type="SUPFAM" id="SSF52540">
    <property type="entry name" value="P-loop containing nucleoside triphosphate hydrolases"/>
    <property type="match status" value="1"/>
</dbReference>
<dbReference type="Gene3D" id="3.40.50.300">
    <property type="entry name" value="P-loop containing nucleotide triphosphate hydrolases"/>
    <property type="match status" value="1"/>
</dbReference>
<evidence type="ECO:0000313" key="2">
    <source>
        <dbReference type="Proteomes" id="UP001152795"/>
    </source>
</evidence>
<name>A0A6S7FRZ0_PARCT</name>
<dbReference type="OrthoDB" id="10261556at2759"/>
<reference evidence="1" key="1">
    <citation type="submission" date="2020-04" db="EMBL/GenBank/DDBJ databases">
        <authorList>
            <person name="Alioto T."/>
            <person name="Alioto T."/>
            <person name="Gomez Garrido J."/>
        </authorList>
    </citation>
    <scope>NUCLEOTIDE SEQUENCE</scope>
    <source>
        <strain evidence="1">A484AB</strain>
    </source>
</reference>
<accession>A0A6S7FRZ0</accession>
<proteinExistence type="predicted"/>
<dbReference type="InterPro" id="IPR027417">
    <property type="entry name" value="P-loop_NTPase"/>
</dbReference>
<dbReference type="AlphaFoldDB" id="A0A6S7FRZ0"/>
<sequence length="140" mass="15815">MDRSNEQGAKSKANDLPGLIMRSTLEMTDIKARKSIFQTAQLLYKNVQYLLMNSNYHLVMQKIVLHKIFGYSDFRQMQREAIETIIASKDSLVLLPTGSGKTVKILRSPVLRGEWDGGSETARKLRGIGKKETKKANLLC</sequence>